<dbReference type="Pfam" id="PF00027">
    <property type="entry name" value="cNMP_binding"/>
    <property type="match status" value="1"/>
</dbReference>
<dbReference type="Proteomes" id="UP000000271">
    <property type="component" value="Chromosome"/>
</dbReference>
<reference evidence="7" key="1">
    <citation type="submission" date="2009-10" db="EMBL/GenBank/DDBJ databases">
        <title>Complete sequence of Bacillus selenitireducens MLS10.</title>
        <authorList>
            <consortium name="US DOE Joint Genome Institute"/>
            <person name="Lucas S."/>
            <person name="Copeland A."/>
            <person name="Lapidus A."/>
            <person name="Glavina del Rio T."/>
            <person name="Dalin E."/>
            <person name="Tice H."/>
            <person name="Bruce D."/>
            <person name="Goodwin L."/>
            <person name="Pitluck S."/>
            <person name="Sims D."/>
            <person name="Brettin T."/>
            <person name="Detter J.C."/>
            <person name="Han C."/>
            <person name="Larimer F."/>
            <person name="Land M."/>
            <person name="Hauser L."/>
            <person name="Kyrpides N."/>
            <person name="Ovchinnikova G."/>
            <person name="Stolz J."/>
        </authorList>
    </citation>
    <scope>NUCLEOTIDE SEQUENCE [LARGE SCALE GENOMIC DNA]</scope>
    <source>
        <strain evidence="7">MLS10</strain>
    </source>
</reference>
<dbReference type="AlphaFoldDB" id="D6XTA6"/>
<evidence type="ECO:0000259" key="6">
    <source>
        <dbReference type="PROSITE" id="PS51063"/>
    </source>
</evidence>
<evidence type="ECO:0000313" key="7">
    <source>
        <dbReference type="EMBL" id="ADH99042.1"/>
    </source>
</evidence>
<dbReference type="InterPro" id="IPR036388">
    <property type="entry name" value="WH-like_DNA-bd_sf"/>
</dbReference>
<dbReference type="RefSeq" id="WP_013172466.1">
    <property type="nucleotide sequence ID" value="NC_014219.1"/>
</dbReference>
<sequence length="239" mass="26719">MNQMSVGKPSAQSFLDTLSEESRNSILEHGTTRKVIAGEILFEEGSQLHEVYIIVRGQVKLSKQTAEGKTFTLFLKQNGDLISEGMLFDDTASSMTAEAVTASEISVLSIQEMRNLFLQDQQLAIALMSWCSIQTQSTQAKFRDLILSGKQGALYSTLIRFAHSYGQETERGILIKTPLTHQDLADYAGSTRENVNRMIMDLKQNGILTMEKSRILIHDLEYMKDILHCGSCPIDICTM</sequence>
<dbReference type="SUPFAM" id="SSF46785">
    <property type="entry name" value="Winged helix' DNA-binding domain"/>
    <property type="match status" value="1"/>
</dbReference>
<evidence type="ECO:0000256" key="4">
    <source>
        <dbReference type="ARBA" id="ARBA00023163"/>
    </source>
</evidence>
<keyword evidence="3" id="KW-0010">Activator</keyword>
<dbReference type="SMART" id="SM00100">
    <property type="entry name" value="cNMP"/>
    <property type="match status" value="1"/>
</dbReference>
<keyword evidence="4" id="KW-0804">Transcription</keyword>
<dbReference type="SUPFAM" id="SSF51206">
    <property type="entry name" value="cAMP-binding domain-like"/>
    <property type="match status" value="1"/>
</dbReference>
<dbReference type="PANTHER" id="PTHR24567">
    <property type="entry name" value="CRP FAMILY TRANSCRIPTIONAL REGULATORY PROTEIN"/>
    <property type="match status" value="1"/>
</dbReference>
<evidence type="ECO:0000259" key="5">
    <source>
        <dbReference type="PROSITE" id="PS50042"/>
    </source>
</evidence>
<dbReference type="STRING" id="439292.Bsel_1530"/>
<evidence type="ECO:0000313" key="8">
    <source>
        <dbReference type="Proteomes" id="UP000000271"/>
    </source>
</evidence>
<keyword evidence="8" id="KW-1185">Reference proteome</keyword>
<dbReference type="OrthoDB" id="9810708at2"/>
<dbReference type="EMBL" id="CP001791">
    <property type="protein sequence ID" value="ADH99042.1"/>
    <property type="molecule type" value="Genomic_DNA"/>
</dbReference>
<dbReference type="InterPro" id="IPR012318">
    <property type="entry name" value="HTH_CRP"/>
</dbReference>
<dbReference type="GO" id="GO:0005829">
    <property type="term" value="C:cytosol"/>
    <property type="evidence" value="ECO:0007669"/>
    <property type="project" value="TreeGrafter"/>
</dbReference>
<dbReference type="InterPro" id="IPR018490">
    <property type="entry name" value="cNMP-bd_dom_sf"/>
</dbReference>
<evidence type="ECO:0000256" key="1">
    <source>
        <dbReference type="ARBA" id="ARBA00023015"/>
    </source>
</evidence>
<dbReference type="KEGG" id="bse:Bsel_1530"/>
<dbReference type="HOGENOM" id="CLU_075053_3_2_9"/>
<dbReference type="PANTHER" id="PTHR24567:SF74">
    <property type="entry name" value="HTH-TYPE TRANSCRIPTIONAL REGULATOR ARCR"/>
    <property type="match status" value="1"/>
</dbReference>
<protein>
    <submittedName>
        <fullName evidence="7">Transcriptional regulator, Crp/Fnr family</fullName>
    </submittedName>
</protein>
<dbReference type="InterPro" id="IPR014710">
    <property type="entry name" value="RmlC-like_jellyroll"/>
</dbReference>
<dbReference type="CDD" id="cd00038">
    <property type="entry name" value="CAP_ED"/>
    <property type="match status" value="1"/>
</dbReference>
<name>D6XTA6_BACIE</name>
<dbReference type="eggNOG" id="COG0664">
    <property type="taxonomic scope" value="Bacteria"/>
</dbReference>
<dbReference type="InterPro" id="IPR000595">
    <property type="entry name" value="cNMP-bd_dom"/>
</dbReference>
<evidence type="ECO:0000256" key="3">
    <source>
        <dbReference type="ARBA" id="ARBA00023159"/>
    </source>
</evidence>
<proteinExistence type="predicted"/>
<evidence type="ECO:0000256" key="2">
    <source>
        <dbReference type="ARBA" id="ARBA00023125"/>
    </source>
</evidence>
<feature type="domain" description="HTH crp-type" evidence="6">
    <location>
        <begin position="148"/>
        <end position="221"/>
    </location>
</feature>
<dbReference type="Pfam" id="PF13545">
    <property type="entry name" value="HTH_Crp_2"/>
    <property type="match status" value="1"/>
</dbReference>
<dbReference type="PROSITE" id="PS50042">
    <property type="entry name" value="CNMP_BINDING_3"/>
    <property type="match status" value="1"/>
</dbReference>
<dbReference type="GO" id="GO:0003677">
    <property type="term" value="F:DNA binding"/>
    <property type="evidence" value="ECO:0007669"/>
    <property type="project" value="UniProtKB-KW"/>
</dbReference>
<organism evidence="7 8">
    <name type="scientific">Bacillus selenitireducens (strain ATCC 700615 / DSM 15326 / MLS10)</name>
    <dbReference type="NCBI Taxonomy" id="439292"/>
    <lineage>
        <taxon>Bacteria</taxon>
        <taxon>Bacillati</taxon>
        <taxon>Bacillota</taxon>
        <taxon>Bacilli</taxon>
        <taxon>Bacillales</taxon>
        <taxon>Bacillaceae</taxon>
        <taxon>Salisediminibacterium</taxon>
    </lineage>
</organism>
<keyword evidence="2" id="KW-0238">DNA-binding</keyword>
<gene>
    <name evidence="7" type="ordered locus">Bsel_1530</name>
</gene>
<dbReference type="InterPro" id="IPR050397">
    <property type="entry name" value="Env_Response_Regulators"/>
</dbReference>
<keyword evidence="1" id="KW-0805">Transcription regulation</keyword>
<accession>D6XTA6</accession>
<dbReference type="GO" id="GO:0003700">
    <property type="term" value="F:DNA-binding transcription factor activity"/>
    <property type="evidence" value="ECO:0007669"/>
    <property type="project" value="TreeGrafter"/>
</dbReference>
<dbReference type="Gene3D" id="2.60.120.10">
    <property type="entry name" value="Jelly Rolls"/>
    <property type="match status" value="1"/>
</dbReference>
<dbReference type="PRINTS" id="PR00034">
    <property type="entry name" value="HTHCRP"/>
</dbReference>
<feature type="domain" description="Cyclic nucleotide-binding" evidence="5">
    <location>
        <begin position="14"/>
        <end position="117"/>
    </location>
</feature>
<dbReference type="PROSITE" id="PS51063">
    <property type="entry name" value="HTH_CRP_2"/>
    <property type="match status" value="1"/>
</dbReference>
<dbReference type="SMART" id="SM00419">
    <property type="entry name" value="HTH_CRP"/>
    <property type="match status" value="1"/>
</dbReference>
<dbReference type="InterPro" id="IPR036390">
    <property type="entry name" value="WH_DNA-bd_sf"/>
</dbReference>
<dbReference type="Gene3D" id="1.10.10.10">
    <property type="entry name" value="Winged helix-like DNA-binding domain superfamily/Winged helix DNA-binding domain"/>
    <property type="match status" value="1"/>
</dbReference>